<keyword evidence="2" id="KW-1133">Transmembrane helix</keyword>
<feature type="transmembrane region" description="Helical" evidence="2">
    <location>
        <begin position="30"/>
        <end position="46"/>
    </location>
</feature>
<feature type="compositionally biased region" description="Acidic residues" evidence="1">
    <location>
        <begin position="135"/>
        <end position="147"/>
    </location>
</feature>
<name>A0ABV6H8H1_9ACTN</name>
<feature type="region of interest" description="Disordered" evidence="1">
    <location>
        <begin position="128"/>
        <end position="157"/>
    </location>
</feature>
<gene>
    <name evidence="3" type="ORF">ACFFJD_10035</name>
</gene>
<keyword evidence="4" id="KW-1185">Reference proteome</keyword>
<evidence type="ECO:0000313" key="3">
    <source>
        <dbReference type="EMBL" id="MFC0315188.1"/>
    </source>
</evidence>
<dbReference type="Proteomes" id="UP001589783">
    <property type="component" value="Unassembled WGS sequence"/>
</dbReference>
<feature type="transmembrane region" description="Helical" evidence="2">
    <location>
        <begin position="58"/>
        <end position="82"/>
    </location>
</feature>
<dbReference type="EMBL" id="JBHLWV010000020">
    <property type="protein sequence ID" value="MFC0315188.1"/>
    <property type="molecule type" value="Genomic_DNA"/>
</dbReference>
<proteinExistence type="predicted"/>
<feature type="transmembrane region" description="Helical" evidence="2">
    <location>
        <begin position="94"/>
        <end position="114"/>
    </location>
</feature>
<keyword evidence="2" id="KW-0812">Transmembrane</keyword>
<evidence type="ECO:0000313" key="4">
    <source>
        <dbReference type="Proteomes" id="UP001589783"/>
    </source>
</evidence>
<evidence type="ECO:0000256" key="1">
    <source>
        <dbReference type="SAM" id="MobiDB-lite"/>
    </source>
</evidence>
<evidence type="ECO:0000256" key="2">
    <source>
        <dbReference type="SAM" id="Phobius"/>
    </source>
</evidence>
<keyword evidence="2" id="KW-0472">Membrane</keyword>
<protein>
    <submittedName>
        <fullName evidence="3">Uncharacterized protein</fullName>
    </submittedName>
</protein>
<reference evidence="3 4" key="1">
    <citation type="submission" date="2024-09" db="EMBL/GenBank/DDBJ databases">
        <authorList>
            <person name="Sun Q."/>
            <person name="Mori K."/>
        </authorList>
    </citation>
    <scope>NUCLEOTIDE SEQUENCE [LARGE SCALE GENOMIC DNA]</scope>
    <source>
        <strain evidence="3 4">CCM 7957</strain>
    </source>
</reference>
<comment type="caution">
    <text evidence="3">The sequence shown here is derived from an EMBL/GenBank/DDBJ whole genome shotgun (WGS) entry which is preliminary data.</text>
</comment>
<organism evidence="3 4">
    <name type="scientific">Gordonia phosphorivorans</name>
    <dbReference type="NCBI Taxonomy" id="1056982"/>
    <lineage>
        <taxon>Bacteria</taxon>
        <taxon>Bacillati</taxon>
        <taxon>Actinomycetota</taxon>
        <taxon>Actinomycetes</taxon>
        <taxon>Mycobacteriales</taxon>
        <taxon>Gordoniaceae</taxon>
        <taxon>Gordonia</taxon>
    </lineage>
</organism>
<accession>A0ABV6H8H1</accession>
<dbReference type="RefSeq" id="WP_382363668.1">
    <property type="nucleotide sequence ID" value="NZ_JBHLWV010000020.1"/>
</dbReference>
<sequence length="157" mass="16787">MTARVVGAVSGLILLAAAIGAWWVSPVLTAVLVAIAVVIMTAWQLYRRGNGIEPAAQNMWTVYIWPLTFGALAVIALNGWIYRISSDAGGESGQLGTLIGLATGVVGMAGAYGYGRVRAQKVQVAEQKYGADRTEEPEDDEDGEAEVAQDWFFPQQQ</sequence>